<reference evidence="2" key="1">
    <citation type="submission" date="2021-01" db="EMBL/GenBank/DDBJ databases">
        <authorList>
            <person name="Li R."/>
            <person name="Bekaert M."/>
        </authorList>
    </citation>
    <scope>NUCLEOTIDE SEQUENCE</scope>
    <source>
        <strain evidence="2">Farmed</strain>
    </source>
</reference>
<feature type="transmembrane region" description="Helical" evidence="1">
    <location>
        <begin position="323"/>
        <end position="344"/>
    </location>
</feature>
<evidence type="ECO:0000256" key="1">
    <source>
        <dbReference type="SAM" id="Phobius"/>
    </source>
</evidence>
<organism evidence="2 3">
    <name type="scientific">Acanthosepion pharaonis</name>
    <name type="common">Pharaoh cuttlefish</name>
    <name type="synonym">Sepia pharaonis</name>
    <dbReference type="NCBI Taxonomy" id="158019"/>
    <lineage>
        <taxon>Eukaryota</taxon>
        <taxon>Metazoa</taxon>
        <taxon>Spiralia</taxon>
        <taxon>Lophotrochozoa</taxon>
        <taxon>Mollusca</taxon>
        <taxon>Cephalopoda</taxon>
        <taxon>Coleoidea</taxon>
        <taxon>Decapodiformes</taxon>
        <taxon>Sepiida</taxon>
        <taxon>Sepiina</taxon>
        <taxon>Sepiidae</taxon>
        <taxon>Acanthosepion</taxon>
    </lineage>
</organism>
<feature type="transmembrane region" description="Helical" evidence="1">
    <location>
        <begin position="219"/>
        <end position="247"/>
    </location>
</feature>
<dbReference type="EMBL" id="CAHIKZ030002090">
    <property type="protein sequence ID" value="CAE1280783.1"/>
    <property type="molecule type" value="Genomic_DNA"/>
</dbReference>
<dbReference type="Proteomes" id="UP000597762">
    <property type="component" value="Unassembled WGS sequence"/>
</dbReference>
<feature type="transmembrane region" description="Helical" evidence="1">
    <location>
        <begin position="356"/>
        <end position="379"/>
    </location>
</feature>
<comment type="caution">
    <text evidence="2">The sequence shown here is derived from an EMBL/GenBank/DDBJ whole genome shotgun (WGS) entry which is preliminary data.</text>
</comment>
<dbReference type="AlphaFoldDB" id="A0A812CYH0"/>
<name>A0A812CYH0_ACAPH</name>
<feature type="transmembrane region" description="Helical" evidence="1">
    <location>
        <begin position="140"/>
        <end position="160"/>
    </location>
</feature>
<proteinExistence type="predicted"/>
<accession>A0A812CYH0</accession>
<keyword evidence="3" id="KW-1185">Reference proteome</keyword>
<protein>
    <submittedName>
        <fullName evidence="2">Uncharacterized protein</fullName>
    </submittedName>
</protein>
<feature type="transmembrane region" description="Helical" evidence="1">
    <location>
        <begin position="391"/>
        <end position="411"/>
    </location>
</feature>
<sequence length="413" mass="48882">MSVCMTAARRRRRVYVKRTPANERWRGWASKYIHGQTHIFSLSLFLSLSFSLSLSLSRIFYLTEGRIYRSLTYVTPALRSFKIDRVGTIGFSLVHARIYDSLRSGVRRENRSRLADGRQSACRIIADVGRKIAKPHKYPPMSAVFCLFCFSFVVSFKLSPLQPPFRSSSFLHHSLSLSKFFIWRFSFFLFFVSVRVRIQSANRSLYQLIIQSEFSLQVTYSFVSIIFSLPSLVSFCFFFSFFFFIFFSNLLFLLIVFLLFLSLILFYFLFVIFLFLSFHYFFLLFLFFFFNPKVFFRLPFLLFDFHLLFCRFLLIYFQSCPYFFLPFISICFPFFSFFSFTSPYHLFVFTPLVDSLFLSFMIFLQPYFILFSLFIFSSFSTATFIINSVSFVYSFPSCKLPAAISVFFSILST</sequence>
<feature type="transmembrane region" description="Helical" evidence="1">
    <location>
        <begin position="298"/>
        <end position="317"/>
    </location>
</feature>
<gene>
    <name evidence="2" type="ORF">SPHA_42609</name>
</gene>
<keyword evidence="1" id="KW-0472">Membrane</keyword>
<evidence type="ECO:0000313" key="3">
    <source>
        <dbReference type="Proteomes" id="UP000597762"/>
    </source>
</evidence>
<feature type="transmembrane region" description="Helical" evidence="1">
    <location>
        <begin position="253"/>
        <end position="286"/>
    </location>
</feature>
<keyword evidence="1" id="KW-0812">Transmembrane</keyword>
<keyword evidence="1" id="KW-1133">Transmembrane helix</keyword>
<feature type="transmembrane region" description="Helical" evidence="1">
    <location>
        <begin position="180"/>
        <end position="198"/>
    </location>
</feature>
<evidence type="ECO:0000313" key="2">
    <source>
        <dbReference type="EMBL" id="CAE1280783.1"/>
    </source>
</evidence>